<evidence type="ECO:0000256" key="1">
    <source>
        <dbReference type="ARBA" id="ARBA00008791"/>
    </source>
</evidence>
<dbReference type="PANTHER" id="PTHR46268">
    <property type="entry name" value="STRESS RESPONSE PROTEIN NHAX"/>
    <property type="match status" value="1"/>
</dbReference>
<evidence type="ECO:0000313" key="4">
    <source>
        <dbReference type="Proteomes" id="UP000005615"/>
    </source>
</evidence>
<dbReference type="PRINTS" id="PR01438">
    <property type="entry name" value="UNVRSLSTRESS"/>
</dbReference>
<dbReference type="OrthoDB" id="9804721at2"/>
<accession>F3L1W9</accession>
<dbReference type="CDD" id="cd00293">
    <property type="entry name" value="USP-like"/>
    <property type="match status" value="2"/>
</dbReference>
<dbReference type="Proteomes" id="UP000005615">
    <property type="component" value="Unassembled WGS sequence"/>
</dbReference>
<dbReference type="AlphaFoldDB" id="F3L1W9"/>
<evidence type="ECO:0000313" key="3">
    <source>
        <dbReference type="EMBL" id="EGG29647.1"/>
    </source>
</evidence>
<feature type="domain" description="UspA" evidence="2">
    <location>
        <begin position="7"/>
        <end position="164"/>
    </location>
</feature>
<gene>
    <name evidence="3" type="ORF">IMCC3088_1459</name>
</gene>
<dbReference type="Pfam" id="PF00582">
    <property type="entry name" value="Usp"/>
    <property type="match status" value="2"/>
</dbReference>
<dbReference type="PANTHER" id="PTHR46268:SF6">
    <property type="entry name" value="UNIVERSAL STRESS PROTEIN UP12"/>
    <property type="match status" value="1"/>
</dbReference>
<dbReference type="Gene3D" id="3.40.50.12370">
    <property type="match status" value="1"/>
</dbReference>
<feature type="domain" description="UspA" evidence="2">
    <location>
        <begin position="215"/>
        <end position="291"/>
    </location>
</feature>
<dbReference type="EMBL" id="AEIG01000037">
    <property type="protein sequence ID" value="EGG29647.1"/>
    <property type="molecule type" value="Genomic_DNA"/>
</dbReference>
<name>F3L1W9_9GAMM</name>
<dbReference type="eggNOG" id="COG0589">
    <property type="taxonomic scope" value="Bacteria"/>
</dbReference>
<dbReference type="SUPFAM" id="SSF52402">
    <property type="entry name" value="Adenine nucleotide alpha hydrolases-like"/>
    <property type="match status" value="2"/>
</dbReference>
<reference evidence="3 4" key="1">
    <citation type="journal article" date="2011" name="J. Bacteriol.">
        <title>Genome sequence of strain IMCC3088, a proteorhodopsin-containing marine bacterium belonging to the OM60/NOR5 clade.</title>
        <authorList>
            <person name="Jang Y."/>
            <person name="Oh H.M."/>
            <person name="Kang I."/>
            <person name="Lee K."/>
            <person name="Yang S.J."/>
            <person name="Cho J.C."/>
        </authorList>
    </citation>
    <scope>NUCLEOTIDE SEQUENCE [LARGE SCALE GENOMIC DNA]</scope>
    <source>
        <strain evidence="3 4">IMCC3088</strain>
    </source>
</reference>
<keyword evidence="4" id="KW-1185">Reference proteome</keyword>
<protein>
    <submittedName>
        <fullName evidence="3">UspA</fullName>
    </submittedName>
</protein>
<proteinExistence type="inferred from homology"/>
<dbReference type="InterPro" id="IPR006016">
    <property type="entry name" value="UspA"/>
</dbReference>
<organism evidence="3 4">
    <name type="scientific">Aequoribacter fuscus</name>
    <dbReference type="NCBI Taxonomy" id="2518989"/>
    <lineage>
        <taxon>Bacteria</taxon>
        <taxon>Pseudomonadati</taxon>
        <taxon>Pseudomonadota</taxon>
        <taxon>Gammaproteobacteria</taxon>
        <taxon>Cellvibrionales</taxon>
        <taxon>Halieaceae</taxon>
        <taxon>Aequoribacter</taxon>
    </lineage>
</organism>
<dbReference type="InterPro" id="IPR006015">
    <property type="entry name" value="Universal_stress_UspA"/>
</dbReference>
<evidence type="ECO:0000259" key="2">
    <source>
        <dbReference type="Pfam" id="PF00582"/>
    </source>
</evidence>
<comment type="caution">
    <text evidence="3">The sequence shown here is derived from an EMBL/GenBank/DDBJ whole genome shotgun (WGS) entry which is preliminary data.</text>
</comment>
<dbReference type="STRING" id="2518989.IMCC3088_1459"/>
<dbReference type="RefSeq" id="WP_009575756.1">
    <property type="nucleotide sequence ID" value="NZ_AEIG01000037.1"/>
</dbReference>
<comment type="similarity">
    <text evidence="1">Belongs to the universal stress protein A family.</text>
</comment>
<sequence length="291" mass="32609">MNPTNANRKIIAAVDRSHFSETVARYGQWLANQLTLPLELLHVVDRHPERASKSDDHSGAIGIDAQEHLLADLSLEDEQRTRQKREAGREFLANLQSTLAGTSNQSIDIKQRLGDLEEALSTEQDLTSVFVMGRRGRSAEMTHRDLGRNLERVVRALQQPILTVTDIYTEPSRALFAFDGSSRCKQGIRWLANNTSLRNLSMHIVIAGKDNRANQEQLTWAKNKLEKRGYPVTSQIIQGDPETVIANEIAERKIDLLIMGAYSHSPLRSLLFGSRTADLLRSATVPALLLR</sequence>